<comment type="caution">
    <text evidence="1">The sequence shown here is derived from an EMBL/GenBank/DDBJ whole genome shotgun (WGS) entry which is preliminary data.</text>
</comment>
<dbReference type="RefSeq" id="WP_111716991.1">
    <property type="nucleotide sequence ID" value="NZ_CP073819.1"/>
</dbReference>
<sequence>MKFKHIVIATVATSALFIGDVTVHQAEASVIQQNGIILHDDSKMLEHEVTYIDYLVNPNTDQETKERLEQYFANQGLNSVAEIVSKAKQDGFDVTKYEYLLH</sequence>
<evidence type="ECO:0000313" key="1">
    <source>
        <dbReference type="EMBL" id="RAK43953.1"/>
    </source>
</evidence>
<name>A0A327ZNJ8_9STAP</name>
<evidence type="ECO:0008006" key="3">
    <source>
        <dbReference type="Google" id="ProtNLM"/>
    </source>
</evidence>
<proteinExistence type="predicted"/>
<keyword evidence="2" id="KW-1185">Reference proteome</keyword>
<evidence type="ECO:0000313" key="2">
    <source>
        <dbReference type="Proteomes" id="UP000249808"/>
    </source>
</evidence>
<organism evidence="1 2">
    <name type="scientific">Macrococcus epidermidis</name>
    <dbReference type="NCBI Taxonomy" id="1902580"/>
    <lineage>
        <taxon>Bacteria</taxon>
        <taxon>Bacillati</taxon>
        <taxon>Bacillota</taxon>
        <taxon>Bacilli</taxon>
        <taxon>Bacillales</taxon>
        <taxon>Staphylococcaceae</taxon>
        <taxon>Macrococcus</taxon>
    </lineage>
</organism>
<dbReference type="NCBIfam" id="NF033694">
    <property type="entry name" value="perox_inhi_SPIN"/>
    <property type="match status" value="1"/>
</dbReference>
<accession>A0A327ZNJ8</accession>
<dbReference type="AlphaFoldDB" id="A0A327ZNJ8"/>
<protein>
    <recommendedName>
        <fullName evidence="3">SPIN family peroxidase inhibitor</fullName>
    </recommendedName>
</protein>
<dbReference type="Proteomes" id="UP000249808">
    <property type="component" value="Unassembled WGS sequence"/>
</dbReference>
<reference evidence="1 2" key="1">
    <citation type="journal article" date="2018" name="Front. Microbiol.">
        <title>Description and Comparative Genomics of Macrococcus caseolyticus subsp. hominis subsp. nov., Macrococcus goetzii sp. nov., Macrococcus epidermidis sp. nov., and Macrococcus bohemicus sp. nov., Novel Macrococci From Human Clinical Material With Virulence Potential and Suspected Uptake of Foreign DNA by Natural Transformation.</title>
        <authorList>
            <person name="Maslanova I."/>
            <person name="Wertheimer Z."/>
            <person name="Sedlacek I."/>
            <person name="Svec P."/>
            <person name="Indrakova A."/>
            <person name="Kovarovic V."/>
            <person name="Schumann P."/>
            <person name="Sproer C."/>
            <person name="Kralova S."/>
            <person name="Sedo O."/>
            <person name="Kristofova L."/>
            <person name="Vrbovska V."/>
            <person name="Fuzik T."/>
            <person name="Petras P."/>
            <person name="Zdrahal Z."/>
            <person name="Ruzickova V."/>
            <person name="Doskar J."/>
            <person name="Pantucek R."/>
        </authorList>
    </citation>
    <scope>NUCLEOTIDE SEQUENCE [LARGE SCALE GENOMIC DNA]</scope>
    <source>
        <strain evidence="1 2">01/688</strain>
    </source>
</reference>
<gene>
    <name evidence="1" type="ORF">BHU61_11430</name>
</gene>
<dbReference type="EMBL" id="PZJH01000007">
    <property type="protein sequence ID" value="RAK43953.1"/>
    <property type="molecule type" value="Genomic_DNA"/>
</dbReference>